<sequence length="118" mass="12984">MSVFRLLIEDSVDIDLHQWWLVIASGFFEHTQFLPVVPGASVVMTAECDCPGRLLNENRRMVAMGIVERTDGEYPLPAALPVAGLTQFGTEASDPAVKIKTADDFAVIFIINDFGLFP</sequence>
<dbReference type="EMBL" id="VSSQ01017377">
    <property type="protein sequence ID" value="MPM59620.1"/>
    <property type="molecule type" value="Genomic_DNA"/>
</dbReference>
<gene>
    <name evidence="1" type="ORF">SDC9_106465</name>
</gene>
<comment type="caution">
    <text evidence="1">The sequence shown here is derived from an EMBL/GenBank/DDBJ whole genome shotgun (WGS) entry which is preliminary data.</text>
</comment>
<name>A0A645B2E0_9ZZZZ</name>
<accession>A0A645B2E0</accession>
<organism evidence="1">
    <name type="scientific">bioreactor metagenome</name>
    <dbReference type="NCBI Taxonomy" id="1076179"/>
    <lineage>
        <taxon>unclassified sequences</taxon>
        <taxon>metagenomes</taxon>
        <taxon>ecological metagenomes</taxon>
    </lineage>
</organism>
<protein>
    <submittedName>
        <fullName evidence="1">Uncharacterized protein</fullName>
    </submittedName>
</protein>
<reference evidence="1" key="1">
    <citation type="submission" date="2019-08" db="EMBL/GenBank/DDBJ databases">
        <authorList>
            <person name="Kucharzyk K."/>
            <person name="Murdoch R.W."/>
            <person name="Higgins S."/>
            <person name="Loffler F."/>
        </authorList>
    </citation>
    <scope>NUCLEOTIDE SEQUENCE</scope>
</reference>
<evidence type="ECO:0000313" key="1">
    <source>
        <dbReference type="EMBL" id="MPM59620.1"/>
    </source>
</evidence>
<dbReference type="AlphaFoldDB" id="A0A645B2E0"/>
<proteinExistence type="predicted"/>